<organism evidence="2 3">
    <name type="scientific">Eruca vesicaria subsp. sativa</name>
    <name type="common">Garden rocket</name>
    <name type="synonym">Eruca sativa</name>
    <dbReference type="NCBI Taxonomy" id="29727"/>
    <lineage>
        <taxon>Eukaryota</taxon>
        <taxon>Viridiplantae</taxon>
        <taxon>Streptophyta</taxon>
        <taxon>Embryophyta</taxon>
        <taxon>Tracheophyta</taxon>
        <taxon>Spermatophyta</taxon>
        <taxon>Magnoliopsida</taxon>
        <taxon>eudicotyledons</taxon>
        <taxon>Gunneridae</taxon>
        <taxon>Pentapetalae</taxon>
        <taxon>rosids</taxon>
        <taxon>malvids</taxon>
        <taxon>Brassicales</taxon>
        <taxon>Brassicaceae</taxon>
        <taxon>Brassiceae</taxon>
        <taxon>Eruca</taxon>
    </lineage>
</organism>
<feature type="region of interest" description="Disordered" evidence="1">
    <location>
        <begin position="180"/>
        <end position="205"/>
    </location>
</feature>
<accession>A0ABC8JUV3</accession>
<feature type="compositionally biased region" description="Polar residues" evidence="1">
    <location>
        <begin position="140"/>
        <end position="162"/>
    </location>
</feature>
<proteinExistence type="predicted"/>
<feature type="compositionally biased region" description="Polar residues" evidence="1">
    <location>
        <begin position="104"/>
        <end position="115"/>
    </location>
</feature>
<sequence length="205" mass="21995">MKPELARIEGNVANVIAAMPEVFGSAMAYQSSVLGSVDAMLKSIKEELIESLREGNIAGVVHPHQTCAQREARSNAHNVEDTRKGIEAVNDAIIHNVLGNLSHYSTPPAAQTQCPGSDGHSNRHQGHVPSFDFRDGHHPQLSTVSGHSQTKVPGERNVSQGISQRENIQVPSHVIVAGATSQPVNGSVNSQNSNRPHHMLLIRAP</sequence>
<evidence type="ECO:0000256" key="1">
    <source>
        <dbReference type="SAM" id="MobiDB-lite"/>
    </source>
</evidence>
<dbReference type="AlphaFoldDB" id="A0ABC8JUV3"/>
<keyword evidence="3" id="KW-1185">Reference proteome</keyword>
<dbReference type="EMBL" id="CAKOAT010120266">
    <property type="protein sequence ID" value="CAH8332783.1"/>
    <property type="molecule type" value="Genomic_DNA"/>
</dbReference>
<name>A0ABC8JUV3_ERUVS</name>
<feature type="compositionally biased region" description="Polar residues" evidence="1">
    <location>
        <begin position="180"/>
        <end position="194"/>
    </location>
</feature>
<feature type="compositionally biased region" description="Basic residues" evidence="1">
    <location>
        <begin position="195"/>
        <end position="205"/>
    </location>
</feature>
<feature type="region of interest" description="Disordered" evidence="1">
    <location>
        <begin position="104"/>
        <end position="162"/>
    </location>
</feature>
<protein>
    <submittedName>
        <fullName evidence="2">Uncharacterized protein</fullName>
    </submittedName>
</protein>
<evidence type="ECO:0000313" key="2">
    <source>
        <dbReference type="EMBL" id="CAH8332783.1"/>
    </source>
</evidence>
<comment type="caution">
    <text evidence="2">The sequence shown here is derived from an EMBL/GenBank/DDBJ whole genome shotgun (WGS) entry which is preliminary data.</text>
</comment>
<gene>
    <name evidence="2" type="ORF">ERUC_LOCUS12701</name>
</gene>
<evidence type="ECO:0000313" key="3">
    <source>
        <dbReference type="Proteomes" id="UP001642260"/>
    </source>
</evidence>
<dbReference type="Proteomes" id="UP001642260">
    <property type="component" value="Unassembled WGS sequence"/>
</dbReference>
<reference evidence="2 3" key="1">
    <citation type="submission" date="2022-03" db="EMBL/GenBank/DDBJ databases">
        <authorList>
            <person name="Macdonald S."/>
            <person name="Ahmed S."/>
            <person name="Newling K."/>
        </authorList>
    </citation>
    <scope>NUCLEOTIDE SEQUENCE [LARGE SCALE GENOMIC DNA]</scope>
</reference>